<reference evidence="1" key="1">
    <citation type="submission" date="2022-11" db="EMBL/GenBank/DDBJ databases">
        <title>Genome Sequence of Boeremia exigua.</title>
        <authorList>
            <person name="Buettner E."/>
        </authorList>
    </citation>
    <scope>NUCLEOTIDE SEQUENCE</scope>
    <source>
        <strain evidence="1">CU02</strain>
    </source>
</reference>
<evidence type="ECO:0000313" key="2">
    <source>
        <dbReference type="Proteomes" id="UP001153331"/>
    </source>
</evidence>
<evidence type="ECO:0000313" key="1">
    <source>
        <dbReference type="EMBL" id="KAJ8111075.1"/>
    </source>
</evidence>
<protein>
    <submittedName>
        <fullName evidence="1">Uncharacterized protein</fullName>
    </submittedName>
</protein>
<sequence>MSDDAQHPKFMGLTGRPLSTAVSVVATTGFLLFGYDQGVMSGIISAEPFNAYFPEILYNETWQGFVTAIYEIGCLSGAVAMLLYGDTLGRRRAIMTGAVIMILGTIIQITPIKGHHAGAQFILGRTITGVGNGINTSVIPTYQAECSRTSNRGLLICIEGGVIAFGTLIAYWTDYGCSFGPDQLTWRFPIAFQISFALVILFGPMFLPESPRWLLSKDRHEDALKVIAALRGYRVDSEETRLEAHIIMDSLQASGHKGGNTPFSALFTNGKTQHFRRMMLGASSQLMQQIGGCNAVIYYFPILFEKSIGQTHEMSMLLGGVNMIVYSIFATTSWFIIERVGRRKLFLIGTVGQGLSMVLVFGALIPGNPGAAKGAAVGLFTYIAFFGATWLPLPWLYPAEVNPIKTRGKANAVSTCTNWLFNFLIVMITPILVANIGWGTYLFFAVVNACFLPFIYIYYPETAKRSLEEIDLIFAKGHLENMNYVKAAKELPYLDEHQIEDMQRQYGFFDETGTGLKVLGEKQGQDGSTSVTPRHCLSHAETGLQLGCFGRMHLGSRDRAKKLSDGPDGPPRQIMASTGDPSPPTIVFVLHFALIYANNRSRTPRSSRPFNQRSLSRHNRLGAPHGGVLPAELLMPAWNNAADLSTISRSLRTWPILHTIFFHRYFTSISPVTRDLLDLTLPAIDDVDLETLIDQRTIALVRAIDSAHQQRGRGQLVVQFFEKKRRKTYFFGKADEDVCWEQWTLDVTLAQPRTEADVVKVRRAMTKSLEKAAHKIIGIVNRDKDHIPPITTTDANPFPYHIVVNPKSAAETDWRPRIGLF</sequence>
<name>A0ACC2I7D7_9PLEO</name>
<proteinExistence type="predicted"/>
<comment type="caution">
    <text evidence="1">The sequence shown here is derived from an EMBL/GenBank/DDBJ whole genome shotgun (WGS) entry which is preliminary data.</text>
</comment>
<organism evidence="1 2">
    <name type="scientific">Boeremia exigua</name>
    <dbReference type="NCBI Taxonomy" id="749465"/>
    <lineage>
        <taxon>Eukaryota</taxon>
        <taxon>Fungi</taxon>
        <taxon>Dikarya</taxon>
        <taxon>Ascomycota</taxon>
        <taxon>Pezizomycotina</taxon>
        <taxon>Dothideomycetes</taxon>
        <taxon>Pleosporomycetidae</taxon>
        <taxon>Pleosporales</taxon>
        <taxon>Pleosporineae</taxon>
        <taxon>Didymellaceae</taxon>
        <taxon>Boeremia</taxon>
    </lineage>
</organism>
<keyword evidence="2" id="KW-1185">Reference proteome</keyword>
<dbReference type="Proteomes" id="UP001153331">
    <property type="component" value="Unassembled WGS sequence"/>
</dbReference>
<dbReference type="EMBL" id="JAPHNI010000439">
    <property type="protein sequence ID" value="KAJ8111075.1"/>
    <property type="molecule type" value="Genomic_DNA"/>
</dbReference>
<accession>A0ACC2I7D7</accession>
<gene>
    <name evidence="1" type="ORF">OPT61_g6240</name>
</gene>